<comment type="caution">
    <text evidence="4">The sequence shown here is derived from an EMBL/GenBank/DDBJ whole genome shotgun (WGS) entry which is preliminary data.</text>
</comment>
<feature type="domain" description="Phage capsid-like C-terminal" evidence="3">
    <location>
        <begin position="118"/>
        <end position="387"/>
    </location>
</feature>
<dbReference type="Pfam" id="PF05065">
    <property type="entry name" value="Phage_capsid"/>
    <property type="match status" value="1"/>
</dbReference>
<proteinExistence type="predicted"/>
<evidence type="ECO:0000259" key="3">
    <source>
        <dbReference type="Pfam" id="PF05065"/>
    </source>
</evidence>
<dbReference type="Gene3D" id="3.30.2320.10">
    <property type="entry name" value="hypothetical protein PF0899 domain"/>
    <property type="match status" value="1"/>
</dbReference>
<gene>
    <name evidence="4" type="ORF">AB840_10040</name>
</gene>
<organism evidence="4 5">
    <name type="scientific">Megasphaera cerevisiae DSM 20462</name>
    <dbReference type="NCBI Taxonomy" id="1122219"/>
    <lineage>
        <taxon>Bacteria</taxon>
        <taxon>Bacillati</taxon>
        <taxon>Bacillota</taxon>
        <taxon>Negativicutes</taxon>
        <taxon>Veillonellales</taxon>
        <taxon>Veillonellaceae</taxon>
        <taxon>Megasphaera</taxon>
    </lineage>
</organism>
<dbReference type="Gene3D" id="3.30.2400.10">
    <property type="entry name" value="Major capsid protein gp5"/>
    <property type="match status" value="1"/>
</dbReference>
<sequence length="393" mass="42315">MDKRLKEIMDRKIEIRSLLKTGKNADGSALDLETLKSEIETLNQEETEIRTRLDIANGINLGKIPANVVPKPDAKKEPRKAVADIYDTVEYRKAFFDYVKTGKMAPEYRDVTTSSDAGAVIPTTTLNTIIDKLLSSGMILPLVTRTAYNTGLSIPVSSVKPTATWVADGATSPVQKKTTGSVVFGAYKLRCAVGVSLNLDAMALSAFEAAIANNIAEAMVIGLEQAIISGSGSGQPTGILTATPTITPVSVSALNYKIMTTVEGLVPSAYENGSVYVMNKATYMDYIGIVDTNGQPIARTNYGIDGKTNKTLLGRDVIICDYLPSFDSAAAGATFAFIFRMKDYVLNTAFNVTLRQYEDYVTDDIVRKAIMLADGKVVDTSSLVLLQKPAASK</sequence>
<reference evidence="4 5" key="1">
    <citation type="submission" date="2015-06" db="EMBL/GenBank/DDBJ databases">
        <title>Draft genome sequence of beer spoilage bacterium Megasphaera cerevisiae type strain 20462.</title>
        <authorList>
            <person name="Kutumbaka K."/>
            <person name="Pasmowitz J."/>
            <person name="Mategko J."/>
            <person name="Reyes D."/>
            <person name="Friedrich A."/>
            <person name="Han S."/>
            <person name="Martens-Habbena W."/>
            <person name="Neal-McKinney J."/>
            <person name="Janagama H.K."/>
            <person name="Nadala C."/>
            <person name="Samadpour M."/>
        </authorList>
    </citation>
    <scope>NUCLEOTIDE SEQUENCE [LARGE SCALE GENOMIC DNA]</scope>
    <source>
        <strain evidence="4 5">DSM 20462</strain>
    </source>
</reference>
<dbReference type="InParanoid" id="A0A0J6WW99"/>
<dbReference type="InterPro" id="IPR024455">
    <property type="entry name" value="Phage_capsid"/>
</dbReference>
<comment type="subcellular location">
    <subcellularLocation>
        <location evidence="1">Virion</location>
    </subcellularLocation>
</comment>
<dbReference type="OrthoDB" id="9786516at2"/>
<evidence type="ECO:0000313" key="5">
    <source>
        <dbReference type="Proteomes" id="UP000036503"/>
    </source>
</evidence>
<name>A0A0J6WW99_9FIRM</name>
<dbReference type="InterPro" id="IPR054612">
    <property type="entry name" value="Phage_capsid-like_C"/>
</dbReference>
<evidence type="ECO:0000256" key="2">
    <source>
        <dbReference type="SAM" id="Coils"/>
    </source>
</evidence>
<keyword evidence="5" id="KW-1185">Reference proteome</keyword>
<feature type="coiled-coil region" evidence="2">
    <location>
        <begin position="25"/>
        <end position="52"/>
    </location>
</feature>
<accession>A0A0J6WW99</accession>
<keyword evidence="2" id="KW-0175">Coiled coil</keyword>
<protein>
    <recommendedName>
        <fullName evidence="3">Phage capsid-like C-terminal domain-containing protein</fullName>
    </recommendedName>
</protein>
<dbReference type="EMBL" id="LEKT01000034">
    <property type="protein sequence ID" value="KMO86072.1"/>
    <property type="molecule type" value="Genomic_DNA"/>
</dbReference>
<dbReference type="AlphaFoldDB" id="A0A0J6WW99"/>
<dbReference type="SUPFAM" id="SSF56563">
    <property type="entry name" value="Major capsid protein gp5"/>
    <property type="match status" value="1"/>
</dbReference>
<dbReference type="RefSeq" id="WP_048514707.1">
    <property type="nucleotide sequence ID" value="NZ_FUXD01000029.1"/>
</dbReference>
<dbReference type="Proteomes" id="UP000036503">
    <property type="component" value="Unassembled WGS sequence"/>
</dbReference>
<dbReference type="PATRIC" id="fig|1122219.3.peg.1840"/>
<evidence type="ECO:0000313" key="4">
    <source>
        <dbReference type="EMBL" id="KMO86072.1"/>
    </source>
</evidence>
<evidence type="ECO:0000256" key="1">
    <source>
        <dbReference type="ARBA" id="ARBA00004328"/>
    </source>
</evidence>
<dbReference type="NCBIfam" id="TIGR01554">
    <property type="entry name" value="major_cap_HK97"/>
    <property type="match status" value="1"/>
</dbReference>